<organism evidence="1 2">
    <name type="scientific">Psychromicrobium lacuslunae</name>
    <dbReference type="NCBI Taxonomy" id="1618207"/>
    <lineage>
        <taxon>Bacteria</taxon>
        <taxon>Bacillati</taxon>
        <taxon>Actinomycetota</taxon>
        <taxon>Actinomycetes</taxon>
        <taxon>Micrococcales</taxon>
        <taxon>Micrococcaceae</taxon>
        <taxon>Psychromicrobium</taxon>
    </lineage>
</organism>
<accession>A0A0D4BVL6</accession>
<dbReference type="EMBL" id="CP011005">
    <property type="protein sequence ID" value="AJT40353.1"/>
    <property type="molecule type" value="Genomic_DNA"/>
</dbReference>
<reference evidence="1 2" key="1">
    <citation type="journal article" date="2015" name="Genome Announc.">
        <title>Complete Genome Sequencing of Protease-Producing Novel Arthrobacter sp. Strain IHBB 11108 Using PacBio Single-Molecule Real-Time Sequencing Technology.</title>
        <authorList>
            <person name="Kiran S."/>
            <person name="Swarnkar M.K."/>
            <person name="Pal M."/>
            <person name="Thakur R."/>
            <person name="Tewari R."/>
            <person name="Singh A.K."/>
            <person name="Gulati A."/>
        </authorList>
    </citation>
    <scope>NUCLEOTIDE SEQUENCE [LARGE SCALE GENOMIC DNA]</scope>
    <source>
        <strain evidence="1 2">IHBB 11108</strain>
    </source>
</reference>
<name>A0A0D4BVL6_9MICC</name>
<dbReference type="Proteomes" id="UP000061839">
    <property type="component" value="Chromosome"/>
</dbReference>
<dbReference type="PATRIC" id="fig|1618207.4.peg.16"/>
<dbReference type="KEGG" id="ari:UM93_00070"/>
<proteinExistence type="predicted"/>
<dbReference type="AlphaFoldDB" id="A0A0D4BVL6"/>
<dbReference type="HOGENOM" id="CLU_2598429_0_0_11"/>
<evidence type="ECO:0000313" key="2">
    <source>
        <dbReference type="Proteomes" id="UP000061839"/>
    </source>
</evidence>
<protein>
    <submittedName>
        <fullName evidence="1">Uncharacterized protein</fullName>
    </submittedName>
</protein>
<sequence>MARYPYRHRADNDRAGSASSLPSYLIRQALDRAGRTSILLGPEREKLTAEWRLVMAQREPANLADALNNLVPKDKQPHL</sequence>
<gene>
    <name evidence="1" type="ORF">UM93_00070</name>
</gene>
<keyword evidence="2" id="KW-1185">Reference proteome</keyword>
<evidence type="ECO:0000313" key="1">
    <source>
        <dbReference type="EMBL" id="AJT40353.1"/>
    </source>
</evidence>